<dbReference type="EMBL" id="VWXX01000001">
    <property type="protein sequence ID" value="KAA6187884.1"/>
    <property type="molecule type" value="Genomic_DNA"/>
</dbReference>
<dbReference type="OrthoDB" id="257356at2"/>
<name>A0A5M8FVN4_9GAMM</name>
<keyword evidence="5" id="KW-1185">Reference proteome</keyword>
<accession>A0A5M8FVN4</accession>
<feature type="coiled-coil region" evidence="1">
    <location>
        <begin position="158"/>
        <end position="226"/>
    </location>
</feature>
<dbReference type="Proteomes" id="UP000322981">
    <property type="component" value="Unassembled WGS sequence"/>
</dbReference>
<feature type="region of interest" description="Disordered" evidence="2">
    <location>
        <begin position="47"/>
        <end position="69"/>
    </location>
</feature>
<comment type="caution">
    <text evidence="4">The sequence shown here is derived from an EMBL/GenBank/DDBJ whole genome shotgun (WGS) entry which is preliminary data.</text>
</comment>
<proteinExistence type="predicted"/>
<feature type="chain" id="PRO_5024364630" evidence="3">
    <location>
        <begin position="20"/>
        <end position="450"/>
    </location>
</feature>
<dbReference type="RefSeq" id="WP_150089564.1">
    <property type="nucleotide sequence ID" value="NZ_JBFUOH010000061.1"/>
</dbReference>
<evidence type="ECO:0000256" key="1">
    <source>
        <dbReference type="SAM" id="Coils"/>
    </source>
</evidence>
<reference evidence="4 5" key="1">
    <citation type="submission" date="2019-09" db="EMBL/GenBank/DDBJ databases">
        <title>Whole-genome sequence of the purple sulfur bacterium Thiohalocapsa marina DSM 19078.</title>
        <authorList>
            <person name="Kyndt J.A."/>
            <person name="Meyer T.E."/>
        </authorList>
    </citation>
    <scope>NUCLEOTIDE SEQUENCE [LARGE SCALE GENOMIC DNA]</scope>
    <source>
        <strain evidence="4 5">DSM 19078</strain>
    </source>
</reference>
<dbReference type="AlphaFoldDB" id="A0A5M8FVN4"/>
<organism evidence="4 5">
    <name type="scientific">Thiohalocapsa marina</name>
    <dbReference type="NCBI Taxonomy" id="424902"/>
    <lineage>
        <taxon>Bacteria</taxon>
        <taxon>Pseudomonadati</taxon>
        <taxon>Pseudomonadota</taxon>
        <taxon>Gammaproteobacteria</taxon>
        <taxon>Chromatiales</taxon>
        <taxon>Chromatiaceae</taxon>
        <taxon>Thiohalocapsa</taxon>
    </lineage>
</organism>
<evidence type="ECO:0000313" key="4">
    <source>
        <dbReference type="EMBL" id="KAA6187884.1"/>
    </source>
</evidence>
<keyword evidence="1" id="KW-0175">Coiled coil</keyword>
<keyword evidence="3" id="KW-0732">Signal</keyword>
<protein>
    <submittedName>
        <fullName evidence="4">Uncharacterized protein</fullName>
    </submittedName>
</protein>
<feature type="compositionally biased region" description="Polar residues" evidence="2">
    <location>
        <begin position="47"/>
        <end position="60"/>
    </location>
</feature>
<sequence>MAMRFVLALVLSASAGARAQSDAPPNADAPPAGITEQATELWQRSQQQVREAWEQSQQQAGDLLERSRSTADDWWQRSRDLTLDAWESTRDALDSQEPDPFGQVWTRVVPKLEETVALEEAQRDLPQRAWFQRDQADVQDEINALLDASVAILATSPMQQYRERLRELQEQLEATRQELDRYRQARIAAPEKSLTGKTVADYDRLIDERSRNIERLKQALAEVKRDFAAELRGIGLELDDEQVEFLLSTVVGDNIVDLGIVFDNVKAVTLQLEQLVRDSGEDLQSARRYYGMYVVLLRALNRMHLDVEQAIEQRYIPQINAIAERAEALAEDTRTLQRQHPEKRAILAGNLEAQQLTIAAAGVYRDYLKQQAAQVRQARQTLEQDIATAWNTYETVRVSGELVDLVRSSRQLLDGLLDRQVPALRPFQNLEMQREFAKLTEQLRASGGAE</sequence>
<evidence type="ECO:0000313" key="5">
    <source>
        <dbReference type="Proteomes" id="UP000322981"/>
    </source>
</evidence>
<feature type="signal peptide" evidence="3">
    <location>
        <begin position="1"/>
        <end position="19"/>
    </location>
</feature>
<evidence type="ECO:0000256" key="3">
    <source>
        <dbReference type="SAM" id="SignalP"/>
    </source>
</evidence>
<evidence type="ECO:0000256" key="2">
    <source>
        <dbReference type="SAM" id="MobiDB-lite"/>
    </source>
</evidence>
<dbReference type="SUPFAM" id="SSF56954">
    <property type="entry name" value="Outer membrane efflux proteins (OEP)"/>
    <property type="match status" value="1"/>
</dbReference>
<gene>
    <name evidence="4" type="ORF">F2Q65_01225</name>
</gene>